<dbReference type="GeneTree" id="ENSGT00940000168097"/>
<dbReference type="Proteomes" id="UP000018467">
    <property type="component" value="Unassembled WGS sequence"/>
</dbReference>
<dbReference type="RefSeq" id="XP_007250092.1">
    <property type="nucleotide sequence ID" value="XM_007250030.4"/>
</dbReference>
<sequence length="277" mass="30150">MGKKVAVVTGANKGIGLAIVKGLCKAGYSGDILLTARNEKLGLEALEKVKAEGFKNVLYHRLDICDQGSCLELKKFLEKNYGGLDVLVNNAGMAFKVDATEPFGEQAEVTMRTNFWGTLWVCHALLPILKPNARVVNVSSFVSKRTLDKCSPELQAKFRSTELSEEELCLLMGEFVSAAQSGDHEAQGWPNSAYGTTKIGVTVLSRIQARVLNETRPADGIILNACCPGWVRTDMAGPKAPKSPEEGAETPVYLAMLPEGVKEPHGQLVWDKTVQEW</sequence>
<dbReference type="SUPFAM" id="SSF51735">
    <property type="entry name" value="NAD(P)-binding Rossmann-fold domains"/>
    <property type="match status" value="1"/>
</dbReference>
<evidence type="ECO:0000256" key="2">
    <source>
        <dbReference type="ARBA" id="ARBA00022857"/>
    </source>
</evidence>
<organism evidence="6 7">
    <name type="scientific">Astyanax mexicanus</name>
    <name type="common">Blind cave fish</name>
    <name type="synonym">Astyanax fasciatus mexicanus</name>
    <dbReference type="NCBI Taxonomy" id="7994"/>
    <lineage>
        <taxon>Eukaryota</taxon>
        <taxon>Metazoa</taxon>
        <taxon>Chordata</taxon>
        <taxon>Craniata</taxon>
        <taxon>Vertebrata</taxon>
        <taxon>Euteleostomi</taxon>
        <taxon>Actinopterygii</taxon>
        <taxon>Neopterygii</taxon>
        <taxon>Teleostei</taxon>
        <taxon>Ostariophysi</taxon>
        <taxon>Characiformes</taxon>
        <taxon>Characoidei</taxon>
        <taxon>Acestrorhamphidae</taxon>
        <taxon>Acestrorhamphinae</taxon>
        <taxon>Astyanax</taxon>
    </lineage>
</organism>
<dbReference type="GO" id="GO:0004090">
    <property type="term" value="F:carbonyl reductase (NADPH) activity"/>
    <property type="evidence" value="ECO:0007669"/>
    <property type="project" value="UniProtKB-EC"/>
</dbReference>
<reference evidence="6" key="3">
    <citation type="submission" date="2025-08" db="UniProtKB">
        <authorList>
            <consortium name="Ensembl"/>
        </authorList>
    </citation>
    <scope>IDENTIFICATION</scope>
</reference>
<dbReference type="OrthoDB" id="7289984at2759"/>
<keyword evidence="2" id="KW-0521">NADP</keyword>
<name>A0A3B1JNF7_ASTMX</name>
<dbReference type="Bgee" id="ENSAMXG00000033906">
    <property type="expression patterns" value="Expressed in intestine and 14 other cell types or tissues"/>
</dbReference>
<evidence type="ECO:0000256" key="4">
    <source>
        <dbReference type="ARBA" id="ARBA00026118"/>
    </source>
</evidence>
<dbReference type="InterPro" id="IPR045313">
    <property type="entry name" value="CBR1-like"/>
</dbReference>
<proteinExistence type="inferred from homology"/>
<dbReference type="InterPro" id="IPR002347">
    <property type="entry name" value="SDR_fam"/>
</dbReference>
<dbReference type="PRINTS" id="PR00080">
    <property type="entry name" value="SDRFAMILY"/>
</dbReference>
<evidence type="ECO:0000256" key="5">
    <source>
        <dbReference type="RuleBase" id="RU000363"/>
    </source>
</evidence>
<evidence type="ECO:0000313" key="7">
    <source>
        <dbReference type="Proteomes" id="UP000018467"/>
    </source>
</evidence>
<dbReference type="PRINTS" id="PR00081">
    <property type="entry name" value="GDHRDH"/>
</dbReference>
<dbReference type="STRING" id="7994.ENSAMXP00000043848"/>
<evidence type="ECO:0000256" key="3">
    <source>
        <dbReference type="ARBA" id="ARBA00023002"/>
    </source>
</evidence>
<dbReference type="CDD" id="cd05324">
    <property type="entry name" value="carb_red_PTCR-like_SDR_c"/>
    <property type="match status" value="1"/>
</dbReference>
<dbReference type="PROSITE" id="PS00061">
    <property type="entry name" value="ADH_SHORT"/>
    <property type="match status" value="1"/>
</dbReference>
<comment type="similarity">
    <text evidence="1 5">Belongs to the short-chain dehydrogenases/reductases (SDR) family.</text>
</comment>
<evidence type="ECO:0000256" key="1">
    <source>
        <dbReference type="ARBA" id="ARBA00006484"/>
    </source>
</evidence>
<dbReference type="InterPro" id="IPR036291">
    <property type="entry name" value="NAD(P)-bd_dom_sf"/>
</dbReference>
<reference evidence="6" key="4">
    <citation type="submission" date="2025-09" db="UniProtKB">
        <authorList>
            <consortium name="Ensembl"/>
        </authorList>
    </citation>
    <scope>IDENTIFICATION</scope>
</reference>
<reference evidence="7" key="1">
    <citation type="submission" date="2013-03" db="EMBL/GenBank/DDBJ databases">
        <authorList>
            <person name="Jeffery W."/>
            <person name="Warren W."/>
            <person name="Wilson R.K."/>
        </authorList>
    </citation>
    <scope>NUCLEOTIDE SEQUENCE</scope>
    <source>
        <strain evidence="7">female</strain>
    </source>
</reference>
<dbReference type="Pfam" id="PF00106">
    <property type="entry name" value="adh_short"/>
    <property type="match status" value="1"/>
</dbReference>
<dbReference type="AlphaFoldDB" id="A0A3B1JNF7"/>
<dbReference type="PANTHER" id="PTHR43963">
    <property type="entry name" value="CARBONYL REDUCTASE 1-RELATED"/>
    <property type="match status" value="1"/>
</dbReference>
<evidence type="ECO:0000313" key="6">
    <source>
        <dbReference type="Ensembl" id="ENSAMXP00000043848.1"/>
    </source>
</evidence>
<dbReference type="InParanoid" id="A0A3B1JNF7"/>
<dbReference type="GeneID" id="103044320"/>
<reference evidence="7" key="2">
    <citation type="journal article" date="2014" name="Nat. Commun.">
        <title>The cavefish genome reveals candidate genes for eye loss.</title>
        <authorList>
            <person name="McGaugh S.E."/>
            <person name="Gross J.B."/>
            <person name="Aken B."/>
            <person name="Blin M."/>
            <person name="Borowsky R."/>
            <person name="Chalopin D."/>
            <person name="Hinaux H."/>
            <person name="Jeffery W.R."/>
            <person name="Keene A."/>
            <person name="Ma L."/>
            <person name="Minx P."/>
            <person name="Murphy D."/>
            <person name="O'Quin K.E."/>
            <person name="Retaux S."/>
            <person name="Rohner N."/>
            <person name="Searle S.M."/>
            <person name="Stahl B.A."/>
            <person name="Tabin C."/>
            <person name="Volff J.N."/>
            <person name="Yoshizawa M."/>
            <person name="Warren W.C."/>
        </authorList>
    </citation>
    <scope>NUCLEOTIDE SEQUENCE [LARGE SCALE GENOMIC DNA]</scope>
    <source>
        <strain evidence="7">female</strain>
    </source>
</reference>
<dbReference type="EC" id="1.1.1.184" evidence="4"/>
<keyword evidence="3" id="KW-0560">Oxidoreductase</keyword>
<dbReference type="Gene3D" id="3.40.50.720">
    <property type="entry name" value="NAD(P)-binding Rossmann-like Domain"/>
    <property type="match status" value="1"/>
</dbReference>
<keyword evidence="7" id="KW-1185">Reference proteome</keyword>
<dbReference type="Ensembl" id="ENSAMXT00000030463.1">
    <property type="protein sequence ID" value="ENSAMXP00000043848.1"/>
    <property type="gene ID" value="ENSAMXG00000033906.1"/>
</dbReference>
<accession>A0A3B1JNF7</accession>
<dbReference type="InterPro" id="IPR020904">
    <property type="entry name" value="Sc_DH/Rdtase_CS"/>
</dbReference>
<protein>
    <recommendedName>
        <fullName evidence="4">carbonyl reductase (NADPH)</fullName>
        <ecNumber evidence="4">1.1.1.184</ecNumber>
    </recommendedName>
</protein>
<dbReference type="PANTHER" id="PTHR43963:SF4">
    <property type="entry name" value="CARBONYL REDUCTASE (NADPH)"/>
    <property type="match status" value="1"/>
</dbReference>
<dbReference type="KEGG" id="amex:103044320"/>
<dbReference type="OMA" id="RYINSRF"/>